<dbReference type="AlphaFoldDB" id="A0A7Z1ADW2"/>
<gene>
    <name evidence="1" type="ORF">CODIS_40210</name>
</gene>
<evidence type="ECO:0000313" key="2">
    <source>
        <dbReference type="Proteomes" id="UP000094769"/>
    </source>
</evidence>
<evidence type="ECO:0000313" key="1">
    <source>
        <dbReference type="EMBL" id="ODJ85783.1"/>
    </source>
</evidence>
<keyword evidence="2" id="KW-1185">Reference proteome</keyword>
<protein>
    <submittedName>
        <fullName evidence="1">Uncharacterized protein</fullName>
    </submittedName>
</protein>
<dbReference type="Proteomes" id="UP000094769">
    <property type="component" value="Unassembled WGS sequence"/>
</dbReference>
<proteinExistence type="predicted"/>
<sequence>MTKGPSAPLFYGLWNGRSVLHGQHQAALHDPRTKRVVATDNHLAWPGSWYKYIFYSVLIVGCTSNMDTIFT</sequence>
<reference evidence="1 2" key="1">
    <citation type="submission" date="2016-06" db="EMBL/GenBank/DDBJ databases">
        <title>Genome sequence of endosymbiont of Candidatus Endolucinida thiodiazotropha.</title>
        <authorList>
            <person name="Poehlein A."/>
            <person name="Koenig S."/>
            <person name="Heiden S.E."/>
            <person name="Thuermer A."/>
            <person name="Voget S."/>
            <person name="Daniel R."/>
            <person name="Markert S."/>
            <person name="Gros O."/>
            <person name="Schweder T."/>
        </authorList>
    </citation>
    <scope>NUCLEOTIDE SEQUENCE [LARGE SCALE GENOMIC DNA]</scope>
    <source>
        <strain evidence="1 2">COS</strain>
    </source>
</reference>
<comment type="caution">
    <text evidence="1">The sequence shown here is derived from an EMBL/GenBank/DDBJ whole genome shotgun (WGS) entry which is preliminary data.</text>
</comment>
<dbReference type="EMBL" id="MARB01000036">
    <property type="protein sequence ID" value="ODJ85783.1"/>
    <property type="molecule type" value="Genomic_DNA"/>
</dbReference>
<accession>A0A7Z1ADW2</accession>
<organism evidence="1 2">
    <name type="scientific">Candidatus Thiodiazotropha endolucinida</name>
    <dbReference type="NCBI Taxonomy" id="1655433"/>
    <lineage>
        <taxon>Bacteria</taxon>
        <taxon>Pseudomonadati</taxon>
        <taxon>Pseudomonadota</taxon>
        <taxon>Gammaproteobacteria</taxon>
        <taxon>Chromatiales</taxon>
        <taxon>Sedimenticolaceae</taxon>
        <taxon>Candidatus Thiodiazotropha</taxon>
    </lineage>
</organism>
<name>A0A7Z1ADW2_9GAMM</name>